<evidence type="ECO:0000313" key="1">
    <source>
        <dbReference type="EMBL" id="KAL5106048.1"/>
    </source>
</evidence>
<sequence length="193" mass="21028">MKEQVELLFNLLYHPAKAQKTSLMEPAFEAHDSCHPKCPSIGVELSFHQRGAMNTALKNGMESVQDSSKFKQEQCGLSGLVNGPSPCSSRCQPPKVRLYPSCSSVMHHCRCQLDCLPVCLSTAMTGYISHSQVFSVSLLLHSPSPSPTLRPTPSSIITGLQLRSALLITLYSLTRGQRKRQKGITSASVDGDV</sequence>
<keyword evidence="2" id="KW-1185">Reference proteome</keyword>
<organism evidence="1 2">
    <name type="scientific">Taenia crassiceps</name>
    <dbReference type="NCBI Taxonomy" id="6207"/>
    <lineage>
        <taxon>Eukaryota</taxon>
        <taxon>Metazoa</taxon>
        <taxon>Spiralia</taxon>
        <taxon>Lophotrochozoa</taxon>
        <taxon>Platyhelminthes</taxon>
        <taxon>Cestoda</taxon>
        <taxon>Eucestoda</taxon>
        <taxon>Cyclophyllidea</taxon>
        <taxon>Taeniidae</taxon>
        <taxon>Taenia</taxon>
    </lineage>
</organism>
<name>A0ABR4Q912_9CEST</name>
<accession>A0ABR4Q912</accession>
<protein>
    <submittedName>
        <fullName evidence="1">Uncharacterized protein</fullName>
    </submittedName>
</protein>
<gene>
    <name evidence="1" type="ORF">TcWFU_001197</name>
</gene>
<reference evidence="1 2" key="1">
    <citation type="journal article" date="2022" name="Front. Cell. Infect. Microbiol.">
        <title>The Genomes of Two Strains of Taenia crassiceps the Animal Model for the Study of Human Cysticercosis.</title>
        <authorList>
            <person name="Bobes R.J."/>
            <person name="Estrada K."/>
            <person name="Rios-Valencia D.G."/>
            <person name="Calderon-Gallegos A."/>
            <person name="de la Torre P."/>
            <person name="Carrero J.C."/>
            <person name="Sanchez-Flores A."/>
            <person name="Laclette J.P."/>
        </authorList>
    </citation>
    <scope>NUCLEOTIDE SEQUENCE [LARGE SCALE GENOMIC DNA]</scope>
    <source>
        <strain evidence="1">WFUcys</strain>
    </source>
</reference>
<comment type="caution">
    <text evidence="1">The sequence shown here is derived from an EMBL/GenBank/DDBJ whole genome shotgun (WGS) entry which is preliminary data.</text>
</comment>
<evidence type="ECO:0000313" key="2">
    <source>
        <dbReference type="Proteomes" id="UP001651158"/>
    </source>
</evidence>
<dbReference type="EMBL" id="JAKROA010000006">
    <property type="protein sequence ID" value="KAL5106048.1"/>
    <property type="molecule type" value="Genomic_DNA"/>
</dbReference>
<proteinExistence type="predicted"/>
<dbReference type="Proteomes" id="UP001651158">
    <property type="component" value="Unassembled WGS sequence"/>
</dbReference>